<dbReference type="EMBL" id="OC858394">
    <property type="protein sequence ID" value="CAD7626405.1"/>
    <property type="molecule type" value="Genomic_DNA"/>
</dbReference>
<evidence type="ECO:0000256" key="3">
    <source>
        <dbReference type="ARBA" id="ARBA00022692"/>
    </source>
</evidence>
<feature type="transmembrane region" description="Helical" evidence="11">
    <location>
        <begin position="587"/>
        <end position="608"/>
    </location>
</feature>
<dbReference type="Pfam" id="PF07297">
    <property type="entry name" value="DPM2"/>
    <property type="match status" value="1"/>
</dbReference>
<keyword evidence="2 10" id="KW-0645">Protease</keyword>
<gene>
    <name evidence="15" type="ORF">OSB1V03_LOCUS6838</name>
</gene>
<dbReference type="InterPro" id="IPR009003">
    <property type="entry name" value="Peptidase_S1_PA"/>
</dbReference>
<dbReference type="PANTHER" id="PTHR24252:SF7">
    <property type="entry name" value="HYALIN"/>
    <property type="match status" value="1"/>
</dbReference>
<evidence type="ECO:0000256" key="2">
    <source>
        <dbReference type="ARBA" id="ARBA00022670"/>
    </source>
</evidence>
<dbReference type="CDD" id="cd00190">
    <property type="entry name" value="Tryp_SPc"/>
    <property type="match status" value="1"/>
</dbReference>
<dbReference type="FunFam" id="2.40.10.10:FF:000006">
    <property type="entry name" value="Serine proteinase stubble"/>
    <property type="match status" value="1"/>
</dbReference>
<evidence type="ECO:0000259" key="13">
    <source>
        <dbReference type="PROSITE" id="PS01180"/>
    </source>
</evidence>
<dbReference type="PANTHER" id="PTHR24252">
    <property type="entry name" value="ACROSIN-RELATED"/>
    <property type="match status" value="1"/>
</dbReference>
<dbReference type="SUPFAM" id="SSF49854">
    <property type="entry name" value="Spermadhesin, CUB domain"/>
    <property type="match status" value="2"/>
</dbReference>
<dbReference type="GO" id="GO:0005789">
    <property type="term" value="C:endoplasmic reticulum membrane"/>
    <property type="evidence" value="ECO:0007669"/>
    <property type="project" value="InterPro"/>
</dbReference>
<feature type="domain" description="CUB" evidence="13">
    <location>
        <begin position="157"/>
        <end position="271"/>
    </location>
</feature>
<dbReference type="InterPro" id="IPR035914">
    <property type="entry name" value="Sperma_CUB_dom_sf"/>
</dbReference>
<evidence type="ECO:0000256" key="1">
    <source>
        <dbReference type="ARBA" id="ARBA00004141"/>
    </source>
</evidence>
<dbReference type="OrthoDB" id="6493914at2759"/>
<dbReference type="CDD" id="cd00041">
    <property type="entry name" value="CUB"/>
    <property type="match status" value="2"/>
</dbReference>
<evidence type="ECO:0000256" key="11">
    <source>
        <dbReference type="SAM" id="Phobius"/>
    </source>
</evidence>
<comment type="subcellular location">
    <subcellularLocation>
        <location evidence="1">Membrane</location>
        <topology evidence="1">Multi-pass membrane protein</topology>
    </subcellularLocation>
</comment>
<dbReference type="GO" id="GO:0006508">
    <property type="term" value="P:proteolysis"/>
    <property type="evidence" value="ECO:0007669"/>
    <property type="project" value="UniProtKB-KW"/>
</dbReference>
<dbReference type="PRINTS" id="PR00722">
    <property type="entry name" value="CHYMOTRYPSIN"/>
</dbReference>
<dbReference type="Gene3D" id="2.60.120.290">
    <property type="entry name" value="Spermadhesin, CUB domain"/>
    <property type="match status" value="2"/>
</dbReference>
<feature type="domain" description="Peptidase S1" evidence="14">
    <location>
        <begin position="302"/>
        <end position="528"/>
    </location>
</feature>
<evidence type="ECO:0000259" key="14">
    <source>
        <dbReference type="PROSITE" id="PS50240"/>
    </source>
</evidence>
<name>A0A7R9KNJ8_9ACAR</name>
<proteinExistence type="predicted"/>
<keyword evidence="4 10" id="KW-0378">Hydrolase</keyword>
<accession>A0A7R9KNJ8</accession>
<feature type="domain" description="CUB" evidence="13">
    <location>
        <begin position="18"/>
        <end position="153"/>
    </location>
</feature>
<feature type="signal peptide" evidence="12">
    <location>
        <begin position="1"/>
        <end position="24"/>
    </location>
</feature>
<dbReference type="SMART" id="SM00020">
    <property type="entry name" value="Tryp_SPc"/>
    <property type="match status" value="1"/>
</dbReference>
<evidence type="ECO:0000256" key="7">
    <source>
        <dbReference type="ARBA" id="ARBA00023136"/>
    </source>
</evidence>
<keyword evidence="6 11" id="KW-1133">Transmembrane helix</keyword>
<evidence type="ECO:0000313" key="16">
    <source>
        <dbReference type="Proteomes" id="UP000759131"/>
    </source>
</evidence>
<protein>
    <submittedName>
        <fullName evidence="15">Uncharacterized protein</fullName>
    </submittedName>
</protein>
<keyword evidence="12" id="KW-0732">Signal</keyword>
<dbReference type="GO" id="GO:0180047">
    <property type="term" value="P:dolichol phosphate mannose biosynthetic process"/>
    <property type="evidence" value="ECO:0007669"/>
    <property type="project" value="InterPro"/>
</dbReference>
<reference evidence="15" key="1">
    <citation type="submission" date="2020-11" db="EMBL/GenBank/DDBJ databases">
        <authorList>
            <person name="Tran Van P."/>
        </authorList>
    </citation>
    <scope>NUCLEOTIDE SEQUENCE</scope>
</reference>
<evidence type="ECO:0000256" key="8">
    <source>
        <dbReference type="ARBA" id="ARBA00023157"/>
    </source>
</evidence>
<evidence type="ECO:0000256" key="6">
    <source>
        <dbReference type="ARBA" id="ARBA00022989"/>
    </source>
</evidence>
<organism evidence="15">
    <name type="scientific">Medioppia subpectinata</name>
    <dbReference type="NCBI Taxonomy" id="1979941"/>
    <lineage>
        <taxon>Eukaryota</taxon>
        <taxon>Metazoa</taxon>
        <taxon>Ecdysozoa</taxon>
        <taxon>Arthropoda</taxon>
        <taxon>Chelicerata</taxon>
        <taxon>Arachnida</taxon>
        <taxon>Acari</taxon>
        <taxon>Acariformes</taxon>
        <taxon>Sarcoptiformes</taxon>
        <taxon>Oribatida</taxon>
        <taxon>Brachypylina</taxon>
        <taxon>Oppioidea</taxon>
        <taxon>Oppiidae</taxon>
        <taxon>Medioppia</taxon>
    </lineage>
</organism>
<dbReference type="PROSITE" id="PS01180">
    <property type="entry name" value="CUB"/>
    <property type="match status" value="2"/>
</dbReference>
<dbReference type="Gene3D" id="2.40.10.10">
    <property type="entry name" value="Trypsin-like serine proteases"/>
    <property type="match status" value="1"/>
</dbReference>
<evidence type="ECO:0000256" key="10">
    <source>
        <dbReference type="RuleBase" id="RU363034"/>
    </source>
</evidence>
<dbReference type="InterPro" id="IPR000859">
    <property type="entry name" value="CUB_dom"/>
</dbReference>
<evidence type="ECO:0000256" key="12">
    <source>
        <dbReference type="SAM" id="SignalP"/>
    </source>
</evidence>
<comment type="caution">
    <text evidence="9">Lacks conserved residue(s) required for the propagation of feature annotation.</text>
</comment>
<keyword evidence="16" id="KW-1185">Reference proteome</keyword>
<dbReference type="PROSITE" id="PS00135">
    <property type="entry name" value="TRYPSIN_SER"/>
    <property type="match status" value="1"/>
</dbReference>
<feature type="chain" id="PRO_5035591572" evidence="12">
    <location>
        <begin position="25"/>
        <end position="656"/>
    </location>
</feature>
<dbReference type="PROSITE" id="PS00134">
    <property type="entry name" value="TRYPSIN_HIS"/>
    <property type="match status" value="1"/>
</dbReference>
<evidence type="ECO:0000256" key="5">
    <source>
        <dbReference type="ARBA" id="ARBA00022825"/>
    </source>
</evidence>
<dbReference type="InterPro" id="IPR043504">
    <property type="entry name" value="Peptidase_S1_PA_chymotrypsin"/>
</dbReference>
<dbReference type="SMART" id="SM00042">
    <property type="entry name" value="CUB"/>
    <property type="match status" value="2"/>
</dbReference>
<dbReference type="InterPro" id="IPR009914">
    <property type="entry name" value="DPM2"/>
</dbReference>
<keyword evidence="5 10" id="KW-0720">Serine protease</keyword>
<keyword evidence="8 9" id="KW-1015">Disulfide bond</keyword>
<dbReference type="GO" id="GO:0007340">
    <property type="term" value="P:acrosome reaction"/>
    <property type="evidence" value="ECO:0007669"/>
    <property type="project" value="TreeGrafter"/>
</dbReference>
<feature type="disulfide bond" evidence="9">
    <location>
        <begin position="157"/>
        <end position="184"/>
    </location>
</feature>
<evidence type="ECO:0000313" key="15">
    <source>
        <dbReference type="EMBL" id="CAD7626405.1"/>
    </source>
</evidence>
<keyword evidence="3 11" id="KW-0812">Transmembrane</keyword>
<dbReference type="InterPro" id="IPR001314">
    <property type="entry name" value="Peptidase_S1A"/>
</dbReference>
<dbReference type="FunFam" id="2.60.120.290:FF:000005">
    <property type="entry name" value="Procollagen C-endopeptidase enhancer 1"/>
    <property type="match status" value="1"/>
</dbReference>
<feature type="transmembrane region" description="Helical" evidence="11">
    <location>
        <begin position="629"/>
        <end position="651"/>
    </location>
</feature>
<dbReference type="SUPFAM" id="SSF50494">
    <property type="entry name" value="Trypsin-like serine proteases"/>
    <property type="match status" value="1"/>
</dbReference>
<sequence length="656" mass="72704">MGSIDNIFLVFLTLILICFSLINAQNVKNSSIETINVLLNDLGNGQIIESPGFPTKPYPKDYKVNYEIKVNLSERIQQLSSRLRLTLEYVAIDPSDHCKDTNLQIIFPKGELRTFCGLHAGKTMVSDSGSARIEFRGNSLGQDRGYKIRTEIISSKCSQKFVNQSKGIIQTPNYPKNYGNEDTCVWDIEIPKGKYVKLDFDDTFAINATNDICAEDYLLVSQSGDFDTDVQRFCGTQKPDVIISDSNRMLIKFNSNSVNTGKGFRAKFVEHDRPEAAPARLPELTPEGCPCGKENLRIVKRIVGGKEVDPAHRYPWMVSVGSIRGSPFCGGALINNYYVLTAAHCVYDEVPESIGVRIGQHSLQESTPILKITKITVNDKYNSVSQKDDIALLRLAQPIKYTDYIAPVCLPPSDLTEPDNLKVAGWGRTEEGGRTSAVLNEISLPEYSFAKCEDKYSGLITTDQLCAGGVKGQDTCQGDSGGPLTSRVNGRTDIMGIVSWGIGCARENYPGVYTRITSYLKWIEDNTKDATYCLAVNGTTGQTGLDPPIQPNYDTCGVPNLRLSKRVVGGTETKPQEFPWIGYDRQLGVILLTLSSLSLIYYTLWIIVIPMVNERHIIRDFFPRESMALALGIPIGIGTAFFLFVAVFAFIQMKNI</sequence>
<evidence type="ECO:0000256" key="4">
    <source>
        <dbReference type="ARBA" id="ARBA00022801"/>
    </source>
</evidence>
<dbReference type="PROSITE" id="PS50240">
    <property type="entry name" value="TRYPSIN_DOM"/>
    <property type="match status" value="1"/>
</dbReference>
<dbReference type="Pfam" id="PF00089">
    <property type="entry name" value="Trypsin"/>
    <property type="match status" value="1"/>
</dbReference>
<dbReference type="Pfam" id="PF00431">
    <property type="entry name" value="CUB"/>
    <property type="match status" value="2"/>
</dbReference>
<dbReference type="InterPro" id="IPR001254">
    <property type="entry name" value="Trypsin_dom"/>
</dbReference>
<dbReference type="GO" id="GO:0004252">
    <property type="term" value="F:serine-type endopeptidase activity"/>
    <property type="evidence" value="ECO:0007669"/>
    <property type="project" value="InterPro"/>
</dbReference>
<keyword evidence="7 11" id="KW-0472">Membrane</keyword>
<evidence type="ECO:0000256" key="9">
    <source>
        <dbReference type="PROSITE-ProRule" id="PRU00059"/>
    </source>
</evidence>
<dbReference type="EMBL" id="CAJPIZ010003819">
    <property type="protein sequence ID" value="CAG2106835.1"/>
    <property type="molecule type" value="Genomic_DNA"/>
</dbReference>
<dbReference type="GO" id="GO:0030234">
    <property type="term" value="F:enzyme regulator activity"/>
    <property type="evidence" value="ECO:0007669"/>
    <property type="project" value="InterPro"/>
</dbReference>
<dbReference type="InterPro" id="IPR033116">
    <property type="entry name" value="TRYPSIN_SER"/>
</dbReference>
<dbReference type="InterPro" id="IPR018114">
    <property type="entry name" value="TRYPSIN_HIS"/>
</dbReference>
<dbReference type="AlphaFoldDB" id="A0A7R9KNJ8"/>
<dbReference type="Proteomes" id="UP000759131">
    <property type="component" value="Unassembled WGS sequence"/>
</dbReference>